<dbReference type="eggNOG" id="ENOG503169K">
    <property type="taxonomic scope" value="Bacteria"/>
</dbReference>
<name>A0A0H3LKD1_BORBR</name>
<dbReference type="EMBL" id="BX640442">
    <property type="protein sequence ID" value="CAE32208.1"/>
    <property type="molecule type" value="Genomic_DNA"/>
</dbReference>
<organism evidence="1 2">
    <name type="scientific">Bordetella bronchiseptica (strain ATCC BAA-588 / NCTC 13252 / RB50)</name>
    <name type="common">Alcaligenes bronchisepticus</name>
    <dbReference type="NCBI Taxonomy" id="257310"/>
    <lineage>
        <taxon>Bacteria</taxon>
        <taxon>Pseudomonadati</taxon>
        <taxon>Pseudomonadota</taxon>
        <taxon>Betaproteobacteria</taxon>
        <taxon>Burkholderiales</taxon>
        <taxon>Alcaligenaceae</taxon>
        <taxon>Bordetella</taxon>
    </lineage>
</organism>
<evidence type="ECO:0000313" key="1">
    <source>
        <dbReference type="EMBL" id="CAE32208.1"/>
    </source>
</evidence>
<dbReference type="HOGENOM" id="CLU_1076327_0_0_4"/>
<dbReference type="AlphaFoldDB" id="A0A0H3LKD1"/>
<dbReference type="Proteomes" id="UP000001027">
    <property type="component" value="Chromosome"/>
</dbReference>
<reference evidence="1 2" key="1">
    <citation type="journal article" date="2003" name="Nat. Genet.">
        <title>Comparative analysis of the genome sequences of Bordetella pertussis, Bordetella parapertussis and Bordetella bronchiseptica.</title>
        <authorList>
            <person name="Parkhill J."/>
            <person name="Sebaihia M."/>
            <person name="Preston A."/>
            <person name="Murphy L.D."/>
            <person name="Thomson N.R."/>
            <person name="Harris D.E."/>
            <person name="Holden M.T.G."/>
            <person name="Churcher C.M."/>
            <person name="Bentley S.D."/>
            <person name="Mungall K.L."/>
            <person name="Cerdeno-Tarraga A.-M."/>
            <person name="Temple L."/>
            <person name="James K.D."/>
            <person name="Harris B."/>
            <person name="Quail M.A."/>
            <person name="Achtman M."/>
            <person name="Atkin R."/>
            <person name="Baker S."/>
            <person name="Basham D."/>
            <person name="Bason N."/>
            <person name="Cherevach I."/>
            <person name="Chillingworth T."/>
            <person name="Collins M."/>
            <person name="Cronin A."/>
            <person name="Davis P."/>
            <person name="Doggett J."/>
            <person name="Feltwell T."/>
            <person name="Goble A."/>
            <person name="Hamlin N."/>
            <person name="Hauser H."/>
            <person name="Holroyd S."/>
            <person name="Jagels K."/>
            <person name="Leather S."/>
            <person name="Moule S."/>
            <person name="Norberczak H."/>
            <person name="O'Neil S."/>
            <person name="Ormond D."/>
            <person name="Price C."/>
            <person name="Rabbinowitsch E."/>
            <person name="Rutter S."/>
            <person name="Sanders M."/>
            <person name="Saunders D."/>
            <person name="Seeger K."/>
            <person name="Sharp S."/>
            <person name="Simmonds M."/>
            <person name="Skelton J."/>
            <person name="Squares R."/>
            <person name="Squares S."/>
            <person name="Stevens K."/>
            <person name="Unwin L."/>
            <person name="Whitehead S."/>
            <person name="Barrell B.G."/>
            <person name="Maskell D.J."/>
        </authorList>
    </citation>
    <scope>NUCLEOTIDE SEQUENCE [LARGE SCALE GENOMIC DNA]</scope>
    <source>
        <strain evidence="1 2">ATCC BAA-588 / NCTC 13252 / RB50</strain>
    </source>
</reference>
<dbReference type="KEGG" id="bbr:BB1711"/>
<dbReference type="RefSeq" id="WP_010926271.1">
    <property type="nucleotide sequence ID" value="NC_002927.3"/>
</dbReference>
<gene>
    <name evidence="1" type="ordered locus">BB1711</name>
</gene>
<accession>A0A0H3LKD1</accession>
<proteinExistence type="predicted"/>
<protein>
    <submittedName>
        <fullName evidence="1">Phage-related putative exported protein</fullName>
    </submittedName>
</protein>
<evidence type="ECO:0000313" key="2">
    <source>
        <dbReference type="Proteomes" id="UP000001027"/>
    </source>
</evidence>
<sequence length="258" mass="26742">MTQESIAVSTTPPLPGLAMVQQVNAALATIATDFAGPDDPGALAGPFMTWADTGNNLLKRRNAAGSAWVQEGVLLRAHAPIIPGGSLPTTDIGPIIVPGVGLMEWSGAAYAAARSYLPGEVIQQVSFTTTGSTRTSTSPGNAQGVTLTVQPKSTNSILVLNCNFYAGIAPSAGNPLGSWRIYETTGTPTPIGTGLRSLYAYASGGSAMGLEAMGHILVPDLANTSLAERRFLLYSWTNQASSAVRTETINYTVTEVSL</sequence>